<reference evidence="2" key="1">
    <citation type="submission" date="2016-10" db="EMBL/GenBank/DDBJ databases">
        <title>Sequence of Gallionella enrichment culture.</title>
        <authorList>
            <person name="Poehlein A."/>
            <person name="Muehling M."/>
            <person name="Daniel R."/>
        </authorList>
    </citation>
    <scope>NUCLEOTIDE SEQUENCE</scope>
</reference>
<evidence type="ECO:0000313" key="2">
    <source>
        <dbReference type="EMBL" id="OIQ79299.1"/>
    </source>
</evidence>
<dbReference type="EMBL" id="MLJW01001238">
    <property type="protein sequence ID" value="OIQ79299.1"/>
    <property type="molecule type" value="Genomic_DNA"/>
</dbReference>
<comment type="caution">
    <text evidence="2">The sequence shown here is derived from an EMBL/GenBank/DDBJ whole genome shotgun (WGS) entry which is preliminary data.</text>
</comment>
<gene>
    <name evidence="2" type="ORF">GALL_389630</name>
</gene>
<evidence type="ECO:0000256" key="1">
    <source>
        <dbReference type="SAM" id="MobiDB-lite"/>
    </source>
</evidence>
<feature type="region of interest" description="Disordered" evidence="1">
    <location>
        <begin position="1"/>
        <end position="24"/>
    </location>
</feature>
<protein>
    <submittedName>
        <fullName evidence="2">Uncharacterized protein</fullName>
    </submittedName>
</protein>
<feature type="compositionally biased region" description="Gly residues" evidence="1">
    <location>
        <begin position="1"/>
        <end position="10"/>
    </location>
</feature>
<name>A0A1J5QP75_9ZZZZ</name>
<sequence length="86" mass="8846">MTGPMAGGSGKAPRGSAAKPDTPSKAVVPLAGVAALPSSGAGVDEPVLRSFPLTDRRSEELVALNVRPSPVRANGAVRRMERRQVD</sequence>
<accession>A0A1J5QP75</accession>
<proteinExistence type="predicted"/>
<organism evidence="2">
    <name type="scientific">mine drainage metagenome</name>
    <dbReference type="NCBI Taxonomy" id="410659"/>
    <lineage>
        <taxon>unclassified sequences</taxon>
        <taxon>metagenomes</taxon>
        <taxon>ecological metagenomes</taxon>
    </lineage>
</organism>
<dbReference type="AlphaFoldDB" id="A0A1J5QP75"/>